<comment type="caution">
    <text evidence="1">The sequence shown here is derived from an EMBL/GenBank/DDBJ whole genome shotgun (WGS) entry which is preliminary data.</text>
</comment>
<evidence type="ECO:0000313" key="2">
    <source>
        <dbReference type="Proteomes" id="UP001229346"/>
    </source>
</evidence>
<gene>
    <name evidence="1" type="ORF">J2T15_006020</name>
</gene>
<dbReference type="EMBL" id="JAUSSU010000020">
    <property type="protein sequence ID" value="MDQ0116539.1"/>
    <property type="molecule type" value="Genomic_DNA"/>
</dbReference>
<organism evidence="1 2">
    <name type="scientific">Paenibacillus harenae</name>
    <dbReference type="NCBI Taxonomy" id="306543"/>
    <lineage>
        <taxon>Bacteria</taxon>
        <taxon>Bacillati</taxon>
        <taxon>Bacillota</taxon>
        <taxon>Bacilli</taxon>
        <taxon>Bacillales</taxon>
        <taxon>Paenibacillaceae</taxon>
        <taxon>Paenibacillus</taxon>
    </lineage>
</organism>
<sequence>MKKTRKPTAKILKRLVLRTSAKSGGSNGSKSGTKVLTTGVLNTAVGQTAAHIEVANFSATTSAEVTVQVYDWNSGSPVILLSENVTLPPLSHTIISQDVEPFHYEVRIIYLRNDHVIANTFAINGDTSTVPGLTFNQDQLMRISSRKRK</sequence>
<reference evidence="1 2" key="1">
    <citation type="submission" date="2023-07" db="EMBL/GenBank/DDBJ databases">
        <title>Sorghum-associated microbial communities from plants grown in Nebraska, USA.</title>
        <authorList>
            <person name="Schachtman D."/>
        </authorList>
    </citation>
    <scope>NUCLEOTIDE SEQUENCE [LARGE SCALE GENOMIC DNA]</scope>
    <source>
        <strain evidence="1 2">CC482</strain>
    </source>
</reference>
<name>A0ABT9UA51_PAEHA</name>
<dbReference type="Proteomes" id="UP001229346">
    <property type="component" value="Unassembled WGS sequence"/>
</dbReference>
<dbReference type="RefSeq" id="WP_307208598.1">
    <property type="nucleotide sequence ID" value="NZ_JAUSSU010000020.1"/>
</dbReference>
<proteinExistence type="predicted"/>
<evidence type="ECO:0000313" key="1">
    <source>
        <dbReference type="EMBL" id="MDQ0116539.1"/>
    </source>
</evidence>
<accession>A0ABT9UA51</accession>
<keyword evidence="2" id="KW-1185">Reference proteome</keyword>
<protein>
    <submittedName>
        <fullName evidence="1">Uncharacterized protein</fullName>
    </submittedName>
</protein>